<accession>A0ABR8TSP5</accession>
<evidence type="ECO:0000256" key="3">
    <source>
        <dbReference type="ARBA" id="ARBA00023004"/>
    </source>
</evidence>
<name>A0ABR8TSP5_9PSED</name>
<evidence type="ECO:0000256" key="1">
    <source>
        <dbReference type="ARBA" id="ARBA00022617"/>
    </source>
</evidence>
<dbReference type="InterPro" id="IPR036909">
    <property type="entry name" value="Cyt_c-like_dom_sf"/>
</dbReference>
<dbReference type="RefSeq" id="WP_251837579.1">
    <property type="nucleotide sequence ID" value="NZ_JACSQG010000012.1"/>
</dbReference>
<dbReference type="Proteomes" id="UP000611945">
    <property type="component" value="Unassembled WGS sequence"/>
</dbReference>
<keyword evidence="2 4" id="KW-0479">Metal-binding</keyword>
<organism evidence="7 8">
    <name type="scientific">Serpens gallinarum</name>
    <dbReference type="NCBI Taxonomy" id="2763075"/>
    <lineage>
        <taxon>Bacteria</taxon>
        <taxon>Pseudomonadati</taxon>
        <taxon>Pseudomonadota</taxon>
        <taxon>Gammaproteobacteria</taxon>
        <taxon>Pseudomonadales</taxon>
        <taxon>Pseudomonadaceae</taxon>
        <taxon>Pseudomonas</taxon>
    </lineage>
</organism>
<keyword evidence="8" id="KW-1185">Reference proteome</keyword>
<dbReference type="Pfam" id="PF09086">
    <property type="entry name" value="DUF1924"/>
    <property type="match status" value="1"/>
</dbReference>
<keyword evidence="1 4" id="KW-0349">Heme</keyword>
<feature type="domain" description="Cytochrome c" evidence="6">
    <location>
        <begin position="42"/>
        <end position="134"/>
    </location>
</feature>
<proteinExistence type="predicted"/>
<dbReference type="EMBL" id="JACSQG010000012">
    <property type="protein sequence ID" value="MBD7978792.1"/>
    <property type="molecule type" value="Genomic_DNA"/>
</dbReference>
<evidence type="ECO:0000256" key="4">
    <source>
        <dbReference type="PROSITE-ProRule" id="PRU00433"/>
    </source>
</evidence>
<keyword evidence="3 4" id="KW-0408">Iron</keyword>
<keyword evidence="5" id="KW-0732">Signal</keyword>
<evidence type="ECO:0000313" key="8">
    <source>
        <dbReference type="Proteomes" id="UP000611945"/>
    </source>
</evidence>
<dbReference type="InterPro" id="IPR015170">
    <property type="entry name" value="DUF1924_SHP"/>
</dbReference>
<reference evidence="7 8" key="1">
    <citation type="submission" date="2020-08" db="EMBL/GenBank/DDBJ databases">
        <title>A Genomic Blueprint of the Chicken Gut Microbiome.</title>
        <authorList>
            <person name="Gilroy R."/>
            <person name="Ravi A."/>
            <person name="Getino M."/>
            <person name="Pursley I."/>
            <person name="Horton D.L."/>
            <person name="Alikhan N.-F."/>
            <person name="Baker D."/>
            <person name="Gharbi K."/>
            <person name="Hall N."/>
            <person name="Watson M."/>
            <person name="Adriaenssens E.M."/>
            <person name="Foster-Nyarko E."/>
            <person name="Jarju S."/>
            <person name="Secka A."/>
            <person name="Antonio M."/>
            <person name="Oren A."/>
            <person name="Chaudhuri R."/>
            <person name="La Ragione R.M."/>
            <person name="Hildebrand F."/>
            <person name="Pallen M.J."/>
        </authorList>
    </citation>
    <scope>NUCLEOTIDE SEQUENCE [LARGE SCALE GENOMIC DNA]</scope>
    <source>
        <strain evidence="7 8">Sa2CUA2</strain>
    </source>
</reference>
<dbReference type="PROSITE" id="PS51007">
    <property type="entry name" value="CYTC"/>
    <property type="match status" value="1"/>
</dbReference>
<evidence type="ECO:0000313" key="7">
    <source>
        <dbReference type="EMBL" id="MBD7978792.1"/>
    </source>
</evidence>
<evidence type="ECO:0000256" key="2">
    <source>
        <dbReference type="ARBA" id="ARBA00022723"/>
    </source>
</evidence>
<gene>
    <name evidence="7" type="ORF">H9642_16540</name>
</gene>
<dbReference type="InterPro" id="IPR009056">
    <property type="entry name" value="Cyt_c-like_dom"/>
</dbReference>
<protein>
    <submittedName>
        <fullName evidence="7">DUF1924 domain-containing protein</fullName>
    </submittedName>
</protein>
<comment type="caution">
    <text evidence="7">The sequence shown here is derived from an EMBL/GenBank/DDBJ whole genome shotgun (WGS) entry which is preliminary data.</text>
</comment>
<sequence>MKTLWIALLIGLPAVGFAAPEHPLLQRYAEQARQEDPAFAGFSAEAGKTLYFQEEQRNGKTMSCTTCHTADPMTTGKTLAFRKVQPLAPAANPERFTDAKKVEKWFRRNCDDVFARECTAQEKGDFMTWILTVGAQP</sequence>
<evidence type="ECO:0000259" key="6">
    <source>
        <dbReference type="PROSITE" id="PS51007"/>
    </source>
</evidence>
<evidence type="ECO:0000256" key="5">
    <source>
        <dbReference type="SAM" id="SignalP"/>
    </source>
</evidence>
<feature type="signal peptide" evidence="5">
    <location>
        <begin position="1"/>
        <end position="18"/>
    </location>
</feature>
<dbReference type="SUPFAM" id="SSF46626">
    <property type="entry name" value="Cytochrome c"/>
    <property type="match status" value="1"/>
</dbReference>
<feature type="chain" id="PRO_5046974167" evidence="5">
    <location>
        <begin position="19"/>
        <end position="137"/>
    </location>
</feature>
<dbReference type="Gene3D" id="1.10.760.10">
    <property type="entry name" value="Cytochrome c-like domain"/>
    <property type="match status" value="1"/>
</dbReference>